<organism evidence="1 2">
    <name type="scientific">Oceanobacillus picturae</name>
    <dbReference type="NCBI Taxonomy" id="171693"/>
    <lineage>
        <taxon>Bacteria</taxon>
        <taxon>Bacillati</taxon>
        <taxon>Bacillota</taxon>
        <taxon>Bacilli</taxon>
        <taxon>Bacillales</taxon>
        <taxon>Bacillaceae</taxon>
        <taxon>Oceanobacillus</taxon>
    </lineage>
</organism>
<evidence type="ECO:0008006" key="3">
    <source>
        <dbReference type="Google" id="ProtNLM"/>
    </source>
</evidence>
<evidence type="ECO:0000313" key="1">
    <source>
        <dbReference type="EMBL" id="CDO01610.1"/>
    </source>
</evidence>
<reference evidence="1" key="1">
    <citation type="submission" date="2014-03" db="EMBL/GenBank/DDBJ databases">
        <title>Draft genome sequencing of Oceanobacillus picturae strain S1 isolated from human gut.</title>
        <authorList>
            <person name="Croce O."/>
            <person name="Lagier J.C."/>
            <person name="Raoult D."/>
        </authorList>
    </citation>
    <scope>NUCLEOTIDE SEQUENCE [LARGE SCALE GENOMIC DNA]</scope>
    <source>
        <strain evidence="1">S1</strain>
    </source>
</reference>
<evidence type="ECO:0000313" key="2">
    <source>
        <dbReference type="Proteomes" id="UP000028863"/>
    </source>
</evidence>
<sequence length="216" mass="24402">MEMCSKIVIANQMSMSEMGFPMIWMTILLILLLIFLLLITRVYVTANLIYTTDNHWLELRIHVLRICVFRRKVPIEAGTSEKGARNISFSNVRSVLKREFHIVKGLGKSVINVLKRVRFHKLVWHTEGGTGDAGSTGLVAGGVWSIKGAIICYLVQHSQMKCKPVIQVVPHFQQPCFYTKVECIASLRIGQAIYALVLMLKNTVIKGESFQPKTEV</sequence>
<dbReference type="AlphaFoldDB" id="W9B4G5"/>
<dbReference type="Proteomes" id="UP000028863">
    <property type="component" value="Unassembled WGS sequence"/>
</dbReference>
<keyword evidence="2" id="KW-1185">Reference proteome</keyword>
<dbReference type="InterPro" id="IPR021338">
    <property type="entry name" value="DUF2953"/>
</dbReference>
<gene>
    <name evidence="1" type="ORF">BN988_00045</name>
</gene>
<name>W9B4G5_9BACI</name>
<dbReference type="eggNOG" id="ENOG5030935">
    <property type="taxonomic scope" value="Bacteria"/>
</dbReference>
<proteinExistence type="predicted"/>
<dbReference type="EMBL" id="CCAX010000001">
    <property type="protein sequence ID" value="CDO01610.1"/>
    <property type="molecule type" value="Genomic_DNA"/>
</dbReference>
<dbReference type="STRING" id="171693.BN988_00045"/>
<comment type="caution">
    <text evidence="1">The sequence shown here is derived from an EMBL/GenBank/DDBJ whole genome shotgun (WGS) entry which is preliminary data.</text>
</comment>
<protein>
    <recommendedName>
        <fullName evidence="3">Secreted protein</fullName>
    </recommendedName>
</protein>
<reference evidence="1" key="2">
    <citation type="submission" date="2014-03" db="EMBL/GenBank/DDBJ databases">
        <authorList>
            <person name="Urmite Genomes"/>
        </authorList>
    </citation>
    <scope>NUCLEOTIDE SEQUENCE</scope>
    <source>
        <strain evidence="1">S1</strain>
    </source>
</reference>
<accession>W9B4G5</accession>
<dbReference type="Pfam" id="PF11167">
    <property type="entry name" value="DUF2953"/>
    <property type="match status" value="1"/>
</dbReference>